<evidence type="ECO:0000259" key="12">
    <source>
        <dbReference type="PROSITE" id="PS51199"/>
    </source>
</evidence>
<dbReference type="InterPro" id="IPR007694">
    <property type="entry name" value="DNA_helicase_DnaB-like_C"/>
</dbReference>
<keyword evidence="5" id="KW-0378">Hydrolase</keyword>
<dbReference type="GO" id="GO:0043139">
    <property type="term" value="F:5'-3' DNA helicase activity"/>
    <property type="evidence" value="ECO:0007669"/>
    <property type="project" value="UniProtKB-EC"/>
</dbReference>
<dbReference type="Proteomes" id="UP000199048">
    <property type="component" value="Unassembled WGS sequence"/>
</dbReference>
<dbReference type="Pfam" id="PF00772">
    <property type="entry name" value="DnaB"/>
    <property type="match status" value="1"/>
</dbReference>
<dbReference type="SUPFAM" id="SSF48024">
    <property type="entry name" value="N-terminal domain of DnaB helicase"/>
    <property type="match status" value="1"/>
</dbReference>
<keyword evidence="3" id="KW-0235">DNA replication</keyword>
<dbReference type="SUPFAM" id="SSF52540">
    <property type="entry name" value="P-loop containing nucleoside triphosphate hydrolases"/>
    <property type="match status" value="1"/>
</dbReference>
<evidence type="ECO:0000256" key="11">
    <source>
        <dbReference type="ARBA" id="ARBA00048954"/>
    </source>
</evidence>
<evidence type="ECO:0000256" key="2">
    <source>
        <dbReference type="ARBA" id="ARBA00022515"/>
    </source>
</evidence>
<keyword evidence="7" id="KW-0067">ATP-binding</keyword>
<dbReference type="Gene3D" id="3.40.50.300">
    <property type="entry name" value="P-loop containing nucleotide triphosphate hydrolases"/>
    <property type="match status" value="1"/>
</dbReference>
<evidence type="ECO:0000256" key="10">
    <source>
        <dbReference type="ARBA" id="ARBA00044969"/>
    </source>
</evidence>
<evidence type="ECO:0000313" key="14">
    <source>
        <dbReference type="Proteomes" id="UP000199048"/>
    </source>
</evidence>
<evidence type="ECO:0000256" key="4">
    <source>
        <dbReference type="ARBA" id="ARBA00022741"/>
    </source>
</evidence>
<keyword evidence="14" id="KW-1185">Reference proteome</keyword>
<dbReference type="GO" id="GO:0016787">
    <property type="term" value="F:hydrolase activity"/>
    <property type="evidence" value="ECO:0007669"/>
    <property type="project" value="UniProtKB-KW"/>
</dbReference>
<organism evidence="13 14">
    <name type="scientific">Methylobacterium pseudosasicola</name>
    <dbReference type="NCBI Taxonomy" id="582667"/>
    <lineage>
        <taxon>Bacteria</taxon>
        <taxon>Pseudomonadati</taxon>
        <taxon>Pseudomonadota</taxon>
        <taxon>Alphaproteobacteria</taxon>
        <taxon>Hyphomicrobiales</taxon>
        <taxon>Methylobacteriaceae</taxon>
        <taxon>Methylobacterium</taxon>
    </lineage>
</organism>
<keyword evidence="9" id="KW-0413">Isomerase</keyword>
<evidence type="ECO:0000256" key="1">
    <source>
        <dbReference type="ARBA" id="ARBA00008428"/>
    </source>
</evidence>
<comment type="catalytic activity">
    <reaction evidence="11">
        <text>ATP + H2O = ADP + phosphate + H(+)</text>
        <dbReference type="Rhea" id="RHEA:13065"/>
        <dbReference type="ChEBI" id="CHEBI:15377"/>
        <dbReference type="ChEBI" id="CHEBI:15378"/>
        <dbReference type="ChEBI" id="CHEBI:30616"/>
        <dbReference type="ChEBI" id="CHEBI:43474"/>
        <dbReference type="ChEBI" id="CHEBI:456216"/>
        <dbReference type="EC" id="5.6.2.3"/>
    </reaction>
</comment>
<dbReference type="GO" id="GO:0005524">
    <property type="term" value="F:ATP binding"/>
    <property type="evidence" value="ECO:0007669"/>
    <property type="project" value="UniProtKB-KW"/>
</dbReference>
<proteinExistence type="inferred from homology"/>
<dbReference type="OrthoDB" id="9773982at2"/>
<dbReference type="Gene3D" id="1.10.860.10">
    <property type="entry name" value="DNAb Helicase, Chain A"/>
    <property type="match status" value="1"/>
</dbReference>
<evidence type="ECO:0000256" key="9">
    <source>
        <dbReference type="ARBA" id="ARBA00023235"/>
    </source>
</evidence>
<dbReference type="EMBL" id="FOTK01000075">
    <property type="protein sequence ID" value="SFM91316.1"/>
    <property type="molecule type" value="Genomic_DNA"/>
</dbReference>
<name>A0A1I4UQS5_9HYPH</name>
<protein>
    <recommendedName>
        <fullName evidence="10">DNA 5'-3' helicase</fullName>
        <ecNumber evidence="10">5.6.2.3</ecNumber>
    </recommendedName>
</protein>
<dbReference type="EC" id="5.6.2.3" evidence="10"/>
<dbReference type="GO" id="GO:0006269">
    <property type="term" value="P:DNA replication, synthesis of primer"/>
    <property type="evidence" value="ECO:0007669"/>
    <property type="project" value="UniProtKB-KW"/>
</dbReference>
<dbReference type="RefSeq" id="WP_092047057.1">
    <property type="nucleotide sequence ID" value="NZ_FOTK01000075.1"/>
</dbReference>
<dbReference type="Pfam" id="PF03796">
    <property type="entry name" value="DnaB_C"/>
    <property type="match status" value="1"/>
</dbReference>
<evidence type="ECO:0000256" key="5">
    <source>
        <dbReference type="ARBA" id="ARBA00022801"/>
    </source>
</evidence>
<dbReference type="InterPro" id="IPR036185">
    <property type="entry name" value="DNA_heli_DnaB-like_N_sf"/>
</dbReference>
<dbReference type="InterPro" id="IPR007693">
    <property type="entry name" value="DNA_helicase_DnaB-like_N"/>
</dbReference>
<comment type="similarity">
    <text evidence="1">Belongs to the helicase family. DnaB subfamily.</text>
</comment>
<keyword evidence="2" id="KW-0639">Primosome</keyword>
<keyword evidence="6 13" id="KW-0347">Helicase</keyword>
<evidence type="ECO:0000256" key="6">
    <source>
        <dbReference type="ARBA" id="ARBA00022806"/>
    </source>
</evidence>
<dbReference type="InterPro" id="IPR016136">
    <property type="entry name" value="DNA_helicase_N/primase_C"/>
</dbReference>
<gene>
    <name evidence="13" type="ORF">SAMN05192568_10756</name>
</gene>
<dbReference type="STRING" id="582667.SAMN05192568_10756"/>
<keyword evidence="4" id="KW-0547">Nucleotide-binding</keyword>
<dbReference type="GO" id="GO:0003677">
    <property type="term" value="F:DNA binding"/>
    <property type="evidence" value="ECO:0007669"/>
    <property type="project" value="UniProtKB-KW"/>
</dbReference>
<dbReference type="GO" id="GO:1990077">
    <property type="term" value="C:primosome complex"/>
    <property type="evidence" value="ECO:0007669"/>
    <property type="project" value="UniProtKB-KW"/>
</dbReference>
<dbReference type="PROSITE" id="PS51199">
    <property type="entry name" value="SF4_HELICASE"/>
    <property type="match status" value="1"/>
</dbReference>
<dbReference type="PANTHER" id="PTHR30153:SF2">
    <property type="entry name" value="REPLICATIVE DNA HELICASE"/>
    <property type="match status" value="1"/>
</dbReference>
<feature type="domain" description="SF4 helicase" evidence="12">
    <location>
        <begin position="191"/>
        <end position="483"/>
    </location>
</feature>
<reference evidence="14" key="1">
    <citation type="submission" date="2016-10" db="EMBL/GenBank/DDBJ databases">
        <authorList>
            <person name="Varghese N."/>
            <person name="Submissions S."/>
        </authorList>
    </citation>
    <scope>NUCLEOTIDE SEQUENCE [LARGE SCALE GENOMIC DNA]</scope>
    <source>
        <strain evidence="14">BL36</strain>
    </source>
</reference>
<dbReference type="PANTHER" id="PTHR30153">
    <property type="entry name" value="REPLICATIVE DNA HELICASE DNAB"/>
    <property type="match status" value="1"/>
</dbReference>
<evidence type="ECO:0000313" key="13">
    <source>
        <dbReference type="EMBL" id="SFM91316.1"/>
    </source>
</evidence>
<evidence type="ECO:0000256" key="7">
    <source>
        <dbReference type="ARBA" id="ARBA00022840"/>
    </source>
</evidence>
<keyword evidence="8" id="KW-0238">DNA-binding</keyword>
<sequence length="485" mass="53166">MARDPAAVLAFRQPEGQAVPPHNIEAEQALIGILMMKPEHVPAVAQIVQPEHFYFADHQEVFGIIEALVAAGSSPTPIAVKGYLQRPNVGERPAIAYLAGCTGELLNWDAVGYAQIVRDLASRRALLTIADELAEKARTSIPGTLAQGIIDETEQALLDVRAVVPQAHLAGQTTAQGTAWMMERISGLRSGLLQVTSISTGIPDLDRATNGGFQRGQLYLLSARPGMGKTVALTSLSRLAARDAGVLVYQCEVTRDQQWARYLADLSYVHNRPLTFGKIMAGVDLDDEEVWRLEDAAKRLDQLHLKLECEPSVSVAQITFGVKQEKRRLAKLGVRLGVVFIDYLKYIKASDRYQGNRVLEIGEISGSLKQLAKAEDVCIVLLTQLNRQVEAEGRADRRPGLADLRDSGELEQDADTVIFLYREAYYLEKKFKATGDAEIGARLFERQNSLEMILGKNRSGPATTVDLWVDVASSKIAPTTQGLAR</sequence>
<evidence type="ECO:0000256" key="3">
    <source>
        <dbReference type="ARBA" id="ARBA00022705"/>
    </source>
</evidence>
<dbReference type="AlphaFoldDB" id="A0A1I4UQS5"/>
<accession>A0A1I4UQS5</accession>
<dbReference type="InterPro" id="IPR027417">
    <property type="entry name" value="P-loop_NTPase"/>
</dbReference>
<evidence type="ECO:0000256" key="8">
    <source>
        <dbReference type="ARBA" id="ARBA00023125"/>
    </source>
</evidence>
<dbReference type="GO" id="GO:0005829">
    <property type="term" value="C:cytosol"/>
    <property type="evidence" value="ECO:0007669"/>
    <property type="project" value="TreeGrafter"/>
</dbReference>